<keyword evidence="4" id="KW-1015">Disulfide bond</keyword>
<dbReference type="SMART" id="SM00208">
    <property type="entry name" value="TNFR"/>
    <property type="match status" value="3"/>
</dbReference>
<evidence type="ECO:0000256" key="8">
    <source>
        <dbReference type="SAM" id="SignalP"/>
    </source>
</evidence>
<feature type="repeat" description="TNFR-Cys" evidence="6">
    <location>
        <begin position="116"/>
        <end position="156"/>
    </location>
</feature>
<evidence type="ECO:0000259" key="10">
    <source>
        <dbReference type="PROSITE" id="PS50050"/>
    </source>
</evidence>
<keyword evidence="3" id="KW-0677">Repeat</keyword>
<dbReference type="Pfam" id="PF00531">
    <property type="entry name" value="Death"/>
    <property type="match status" value="1"/>
</dbReference>
<dbReference type="Proteomes" id="UP000261660">
    <property type="component" value="Unplaced"/>
</dbReference>
<keyword evidence="7" id="KW-0472">Membrane</keyword>
<keyword evidence="7" id="KW-1133">Transmembrane helix</keyword>
<dbReference type="AlphaFoldDB" id="A0A3Q3EBY3"/>
<dbReference type="GO" id="GO:0005031">
    <property type="term" value="F:tumor necrosis factor receptor activity"/>
    <property type="evidence" value="ECO:0007669"/>
    <property type="project" value="TreeGrafter"/>
</dbReference>
<dbReference type="GO" id="GO:0097527">
    <property type="term" value="P:necroptotic signaling pathway"/>
    <property type="evidence" value="ECO:0007669"/>
    <property type="project" value="TreeGrafter"/>
</dbReference>
<evidence type="ECO:0000256" key="6">
    <source>
        <dbReference type="PROSITE-ProRule" id="PRU00206"/>
    </source>
</evidence>
<dbReference type="STRING" id="56723.ENSLBEP00000004867"/>
<protein>
    <submittedName>
        <fullName evidence="11">Tumor necrosis factor receptor superfamily member 26-like</fullName>
    </submittedName>
</protein>
<evidence type="ECO:0000259" key="9">
    <source>
        <dbReference type="PROSITE" id="PS50017"/>
    </source>
</evidence>
<organism evidence="11 12">
    <name type="scientific">Labrus bergylta</name>
    <name type="common">ballan wrasse</name>
    <dbReference type="NCBI Taxonomy" id="56723"/>
    <lineage>
        <taxon>Eukaryota</taxon>
        <taxon>Metazoa</taxon>
        <taxon>Chordata</taxon>
        <taxon>Craniata</taxon>
        <taxon>Vertebrata</taxon>
        <taxon>Euteleostomi</taxon>
        <taxon>Actinopterygii</taxon>
        <taxon>Neopterygii</taxon>
        <taxon>Teleostei</taxon>
        <taxon>Neoteleostei</taxon>
        <taxon>Acanthomorphata</taxon>
        <taxon>Eupercaria</taxon>
        <taxon>Labriformes</taxon>
        <taxon>Labridae</taxon>
        <taxon>Labrus</taxon>
    </lineage>
</organism>
<feature type="domain" description="TNFR-Cys" evidence="10">
    <location>
        <begin position="73"/>
        <end position="115"/>
    </location>
</feature>
<dbReference type="PANTHER" id="PTHR46874:SF1">
    <property type="entry name" value="TUMOR NECROSIS FACTOR RECEPTOR SUPERFAMILY MEMBER 6"/>
    <property type="match status" value="1"/>
</dbReference>
<dbReference type="SUPFAM" id="SSF47986">
    <property type="entry name" value="DEATH domain"/>
    <property type="match status" value="1"/>
</dbReference>
<evidence type="ECO:0000313" key="12">
    <source>
        <dbReference type="Proteomes" id="UP000261660"/>
    </source>
</evidence>
<dbReference type="PROSITE" id="PS50017">
    <property type="entry name" value="DEATH_DOMAIN"/>
    <property type="match status" value="1"/>
</dbReference>
<evidence type="ECO:0000256" key="4">
    <source>
        <dbReference type="ARBA" id="ARBA00023157"/>
    </source>
</evidence>
<dbReference type="PROSITE" id="PS50050">
    <property type="entry name" value="TNFR_NGFR_2"/>
    <property type="match status" value="2"/>
</dbReference>
<dbReference type="GO" id="GO:0043066">
    <property type="term" value="P:negative regulation of apoptotic process"/>
    <property type="evidence" value="ECO:0007669"/>
    <property type="project" value="TreeGrafter"/>
</dbReference>
<feature type="chain" id="PRO_5018721935" evidence="8">
    <location>
        <begin position="30"/>
        <end position="315"/>
    </location>
</feature>
<reference evidence="11" key="1">
    <citation type="submission" date="2025-08" db="UniProtKB">
        <authorList>
            <consortium name="Ensembl"/>
        </authorList>
    </citation>
    <scope>IDENTIFICATION</scope>
</reference>
<dbReference type="Gene3D" id="1.10.533.10">
    <property type="entry name" value="Death Domain, Fas"/>
    <property type="match status" value="1"/>
</dbReference>
<sequence>MTTDSNKVPALFIVCVLIFKLVSFPSASSQTNAGSPCEHGTYEHEGRDCCRCGIGNKVKAHCVTNLQYGQCEPCEPGTFRDHLSQETCEPCTYCNHQNENLEEAEPCTPPRNAKCRCKPDHYCIGDKENCLLCHPCAKCDAKGIKVKCAGNSNTVCNEEIKGGNQEKIIVGIVVAVLVLIIAAAAAVFIWKKKCRSGGEVIASGTNGNVELQPLRVPVVDLQPLIPDIATEIGWKDMKELAIRSQVPTPTIENCQLDHPGDSGEQTCKLLLIWVEREGREASNRLIEMLNQSNKKAKAEKVMDLLLKASRANAPA</sequence>
<dbReference type="OrthoDB" id="9949242at2759"/>
<dbReference type="SUPFAM" id="SSF57586">
    <property type="entry name" value="TNF receptor-like"/>
    <property type="match status" value="2"/>
</dbReference>
<dbReference type="Gene3D" id="2.10.50.10">
    <property type="entry name" value="Tumor Necrosis Factor Receptor, subunit A, domain 2"/>
    <property type="match status" value="2"/>
</dbReference>
<keyword evidence="12" id="KW-1185">Reference proteome</keyword>
<dbReference type="Ensembl" id="ENSLBET00000005136.1">
    <property type="protein sequence ID" value="ENSLBEP00000004867.1"/>
    <property type="gene ID" value="ENSLBEG00000003751.1"/>
</dbReference>
<comment type="caution">
    <text evidence="6">Lacks conserved residue(s) required for the propagation of feature annotation.</text>
</comment>
<evidence type="ECO:0000256" key="5">
    <source>
        <dbReference type="ARBA" id="ARBA00023180"/>
    </source>
</evidence>
<dbReference type="GO" id="GO:0032872">
    <property type="term" value="P:regulation of stress-activated MAPK cascade"/>
    <property type="evidence" value="ECO:0007669"/>
    <property type="project" value="TreeGrafter"/>
</dbReference>
<feature type="domain" description="TNFR-Cys" evidence="10">
    <location>
        <begin position="116"/>
        <end position="156"/>
    </location>
</feature>
<evidence type="ECO:0000256" key="7">
    <source>
        <dbReference type="SAM" id="Phobius"/>
    </source>
</evidence>
<reference evidence="11" key="2">
    <citation type="submission" date="2025-09" db="UniProtKB">
        <authorList>
            <consortium name="Ensembl"/>
        </authorList>
    </citation>
    <scope>IDENTIFICATION</scope>
</reference>
<dbReference type="InParanoid" id="A0A3Q3EBY3"/>
<proteinExistence type="predicted"/>
<dbReference type="Pfam" id="PF00020">
    <property type="entry name" value="TNFR_c6"/>
    <property type="match status" value="1"/>
</dbReference>
<dbReference type="InterPro" id="IPR011029">
    <property type="entry name" value="DEATH-like_dom_sf"/>
</dbReference>
<dbReference type="GO" id="GO:0097049">
    <property type="term" value="P:motor neuron apoptotic process"/>
    <property type="evidence" value="ECO:0007669"/>
    <property type="project" value="TreeGrafter"/>
</dbReference>
<dbReference type="GO" id="GO:0045121">
    <property type="term" value="C:membrane raft"/>
    <property type="evidence" value="ECO:0007669"/>
    <property type="project" value="TreeGrafter"/>
</dbReference>
<dbReference type="InterPro" id="IPR000488">
    <property type="entry name" value="Death_dom"/>
</dbReference>
<dbReference type="GO" id="GO:0006924">
    <property type="term" value="P:activation-induced cell death of T cells"/>
    <property type="evidence" value="ECO:0007669"/>
    <property type="project" value="TreeGrafter"/>
</dbReference>
<keyword evidence="5" id="KW-0325">Glycoprotein</keyword>
<keyword evidence="7" id="KW-0812">Transmembrane</keyword>
<accession>A0A3Q3EBY3</accession>
<evidence type="ECO:0000256" key="1">
    <source>
        <dbReference type="ARBA" id="ARBA00022703"/>
    </source>
</evidence>
<feature type="repeat" description="TNFR-Cys" evidence="6">
    <location>
        <begin position="73"/>
        <end position="115"/>
    </location>
</feature>
<dbReference type="GeneTree" id="ENSGT00530000067963"/>
<keyword evidence="1" id="KW-0053">Apoptosis</keyword>
<feature type="signal peptide" evidence="8">
    <location>
        <begin position="1"/>
        <end position="29"/>
    </location>
</feature>
<evidence type="ECO:0000256" key="2">
    <source>
        <dbReference type="ARBA" id="ARBA00022729"/>
    </source>
</evidence>
<dbReference type="PANTHER" id="PTHR46874">
    <property type="entry name" value="TUMOR NECROSIS FACTOR RECEPTOR SUPERFAMILY MEMBER 6"/>
    <property type="match status" value="1"/>
</dbReference>
<evidence type="ECO:0000313" key="11">
    <source>
        <dbReference type="Ensembl" id="ENSLBEP00000004867.1"/>
    </source>
</evidence>
<dbReference type="GO" id="GO:0031265">
    <property type="term" value="C:CD95 death-inducing signaling complex"/>
    <property type="evidence" value="ECO:0007669"/>
    <property type="project" value="TreeGrafter"/>
</dbReference>
<keyword evidence="2 8" id="KW-0732">Signal</keyword>
<dbReference type="GO" id="GO:0097192">
    <property type="term" value="P:extrinsic apoptotic signaling pathway in absence of ligand"/>
    <property type="evidence" value="ECO:0007669"/>
    <property type="project" value="TreeGrafter"/>
</dbReference>
<dbReference type="InterPro" id="IPR001368">
    <property type="entry name" value="TNFR/NGFR_Cys_rich_reg"/>
</dbReference>
<name>A0A3Q3EBY3_9LABR</name>
<feature type="domain" description="Death" evidence="9">
    <location>
        <begin position="236"/>
        <end position="305"/>
    </location>
</feature>
<evidence type="ECO:0000256" key="3">
    <source>
        <dbReference type="ARBA" id="ARBA00022737"/>
    </source>
</evidence>
<dbReference type="GO" id="GO:0009897">
    <property type="term" value="C:external side of plasma membrane"/>
    <property type="evidence" value="ECO:0007669"/>
    <property type="project" value="TreeGrafter"/>
</dbReference>
<feature type="transmembrane region" description="Helical" evidence="7">
    <location>
        <begin position="168"/>
        <end position="190"/>
    </location>
</feature>